<proteinExistence type="predicted"/>
<dbReference type="RefSeq" id="XP_025370543.1">
    <property type="nucleotide sequence ID" value="XM_025513646.1"/>
</dbReference>
<evidence type="ECO:0008006" key="4">
    <source>
        <dbReference type="Google" id="ProtNLM"/>
    </source>
</evidence>
<keyword evidence="3" id="KW-1185">Reference proteome</keyword>
<dbReference type="InterPro" id="IPR016813">
    <property type="entry name" value="NADH_Ub_cplx-1_21kDa"/>
</dbReference>
<feature type="compositionally biased region" description="Polar residues" evidence="1">
    <location>
        <begin position="169"/>
        <end position="181"/>
    </location>
</feature>
<protein>
    <recommendedName>
        <fullName evidence="4">21 kDa subunit of NADH dehydrogenase</fullName>
    </recommendedName>
</protein>
<evidence type="ECO:0000256" key="1">
    <source>
        <dbReference type="SAM" id="MobiDB-lite"/>
    </source>
</evidence>
<reference evidence="2 3" key="1">
    <citation type="journal article" date="2018" name="Mol. Biol. Evol.">
        <title>Broad Genomic Sampling Reveals a Smut Pathogenic Ancestry of the Fungal Clade Ustilaginomycotina.</title>
        <authorList>
            <person name="Kijpornyongpan T."/>
            <person name="Mondo S.J."/>
            <person name="Barry K."/>
            <person name="Sandor L."/>
            <person name="Lee J."/>
            <person name="Lipzen A."/>
            <person name="Pangilinan J."/>
            <person name="LaButti K."/>
            <person name="Hainaut M."/>
            <person name="Henrissat B."/>
            <person name="Grigoriev I.V."/>
            <person name="Spatafora J.W."/>
            <person name="Aime M.C."/>
        </authorList>
    </citation>
    <scope>NUCLEOTIDE SEQUENCE [LARGE SCALE GENOMIC DNA]</scope>
    <source>
        <strain evidence="2 3">MCA 4658</strain>
    </source>
</reference>
<gene>
    <name evidence="2" type="ORF">IE81DRAFT_322449</name>
</gene>
<dbReference type="CDD" id="cd22849">
    <property type="entry name" value="NuzM"/>
    <property type="match status" value="1"/>
</dbReference>
<sequence length="217" mass="24063">MAMRSSSAVRGALRPSSYLRDAATSESNKPGTYASSHKYTYVEGRTPFWRKFRDIFAVNPEISSGLPRPDLVRYPNPGSRPEKAALTPSRASDIAGNKYQDRDFRRMYPQLFMVTQKHLTNLLLAAPNEDGTKSLPHPSSQSTALVKAPEDIDAPSAFTDVLAQVHSPQAQGGLHYTSQNLPPRPPFTAPQHILVKNPGDIPHDPHAFFPAENYRSR</sequence>
<evidence type="ECO:0000313" key="2">
    <source>
        <dbReference type="EMBL" id="PWN43383.1"/>
    </source>
</evidence>
<dbReference type="AlphaFoldDB" id="A0A316W4S0"/>
<organism evidence="2 3">
    <name type="scientific">Ceraceosorus guamensis</name>
    <dbReference type="NCBI Taxonomy" id="1522189"/>
    <lineage>
        <taxon>Eukaryota</taxon>
        <taxon>Fungi</taxon>
        <taxon>Dikarya</taxon>
        <taxon>Basidiomycota</taxon>
        <taxon>Ustilaginomycotina</taxon>
        <taxon>Exobasidiomycetes</taxon>
        <taxon>Ceraceosorales</taxon>
        <taxon>Ceraceosoraceae</taxon>
        <taxon>Ceraceosorus</taxon>
    </lineage>
</organism>
<accession>A0A316W4S0</accession>
<name>A0A316W4S0_9BASI</name>
<feature type="region of interest" description="Disordered" evidence="1">
    <location>
        <begin position="1"/>
        <end position="33"/>
    </location>
</feature>
<dbReference type="STRING" id="1522189.A0A316W4S0"/>
<dbReference type="PANTHER" id="PTHR37325">
    <property type="entry name" value="OXIDOREDUCTASE 21 KDA SUBUNIT, PUTATIVE (AFU_ORTHOLOGUE AFUA_4G05910)-RELATED"/>
    <property type="match status" value="1"/>
</dbReference>
<dbReference type="Proteomes" id="UP000245783">
    <property type="component" value="Unassembled WGS sequence"/>
</dbReference>
<dbReference type="EMBL" id="KZ819370">
    <property type="protein sequence ID" value="PWN43383.1"/>
    <property type="molecule type" value="Genomic_DNA"/>
</dbReference>
<dbReference type="GeneID" id="37035516"/>
<evidence type="ECO:0000313" key="3">
    <source>
        <dbReference type="Proteomes" id="UP000245783"/>
    </source>
</evidence>
<dbReference type="PANTHER" id="PTHR37325:SF1">
    <property type="entry name" value="OXIDOREDUCTASE 21 KDA SUBUNIT, PUTATIVE (AFU_ORTHOLOGUE AFUA_4G05910)-RELATED"/>
    <property type="match status" value="1"/>
</dbReference>
<dbReference type="InParanoid" id="A0A316W4S0"/>
<feature type="region of interest" description="Disordered" evidence="1">
    <location>
        <begin position="169"/>
        <end position="217"/>
    </location>
</feature>
<feature type="region of interest" description="Disordered" evidence="1">
    <location>
        <begin position="66"/>
        <end position="94"/>
    </location>
</feature>
<feature type="compositionally biased region" description="Polar residues" evidence="1">
    <location>
        <begin position="24"/>
        <end position="33"/>
    </location>
</feature>
<dbReference type="OrthoDB" id="10261524at2759"/>